<proteinExistence type="predicted"/>
<sequence>MMSRSGWLILALACAAGAALGAAPRPPVGAAVRGALDATPADDPFPIRRVRAPAAKLPELLKEFEPGPVLRLPRSEFEARVRAAGRAVARAKHAPRIVEANYTAAIDGGDLVGTATLGVLNATGGAAFLSLDPLRVAVRSPRWGADGAAVLAVPAGAAAPAVWVTREGRQALQFRWSLAGTAEPGERRFDLKVPTCASAALDLELLDDQVPAPLTDALLTGPFAAEGKPGRKRWRFQFGGRPRLEFAVRATAAASAGATAALVAKYELSPHQLTAAFEYELRPVRGSVGEWTLLADPGLRVTEVIANNGAGWSVGPPAAPGGPRRVTVSLRQPGPGGKVLVTAVAPLPDAARHADAPLPAVRPLGAVTESESVELRVAPGLNIGSWAPGDYHLTDAVTATDLSRVLSLSGALMAPGSNAPFRRMPSIRLTNPESAFNTFERLEWFPGPAASLLVARVGVRATRGALFQLTVRPPPGFALDRGAAGTDELVAHIGPPWADGQVIELARPLLAGQQAELRFEFRGPGARPGTPVPFPTFAVAGATERDGWLSVSVAPAWVPQLRPDAGATPAGLWGWLATDAPADARAVYTYRAKEPAGTLVLAPAAPVLRADAVVSLGTADGRWLATTRVSLSAAGGALTEALVFVPGPPDDGRTWGLTGPAENAASAIPIPPALIEPPFLGTIDGLANLVGAPARVGAGGAGTFWLVRFARPVAGAAVLETVAPGPPLGTDDFVLGVPRLVGADQNTRVELAAALRGRATAELKGAELRVRPAPVAAGLQATGAYLLTAVRGPDEIVAAFGATVRDSGGGTLPVELPHRAEVRGVCVNGRWLSPAACAVRGGALSVPIPVGDAVRFEVRYRLPAEPGWPTRTVTSPVPLVPGDPPVRRWWSFADGVLPGWPARPDGAVADGPPLLGGPITSGPPALVIRSDDGWVRVGAVRTADAVAAVAAAVVVALGVVGAGRARGALVFGAVAAAALGAAEFGSPWWARIAWPVLCAAPVGFARALVWAAARRAVAAGILVGTLALGSFGLIAQPPVPVTVFIGTGAGGAEEVTAANALLERLDALAHPAPLPPVVTAVTYDVRADDTGAWVAARFVVHAFRPGDNVLTLPLGDARLERVTVNGAPAFATAPKPDTYAVPLGAAGRYEIDIRFAATVTASGAERELRFGTPDVPDTKLTAVLPGAARQPQSVGRLGRQTTATAGERTTIEADLGAVKHVHLRWREGVDGAAAIKVREACVWDVTDGGAELTAAYLVRVEQGTVPGLRVDVPAELEVLRVAVRAPDALGTAPALRDWQLEPEKGGVRPLQIDFQGASAGRFLVVLECAPRKPLTRQPVLRFPRVVFGSVKGETDPVYALRPTRVAVEEVGRTGVIDFSADALRDFVPVTDLKLDPNQLPRAFRPAPGAAAELRPVLRTGEAPRVLSSTAWAVGPTRADANGHLSWSSEAPVALFEFSVPAVQVLEVRGPDVSGWGRSGERVQVWLRAGAREGAFEWTGTLDPGGRPGAEWPFEPAVPAVPNGRLTSVDVRVRPAPGWTARPATGRGWSPARADELRYHAAGPPAPGLRVQLVPLPPGR</sequence>
<feature type="transmembrane region" description="Helical" evidence="1">
    <location>
        <begin position="1016"/>
        <end position="1035"/>
    </location>
</feature>
<protein>
    <submittedName>
        <fullName evidence="3">Uncharacterized protein</fullName>
    </submittedName>
</protein>
<evidence type="ECO:0000256" key="1">
    <source>
        <dbReference type="SAM" id="Phobius"/>
    </source>
</evidence>
<feature type="chain" id="PRO_5016458343" evidence="2">
    <location>
        <begin position="22"/>
        <end position="1579"/>
    </location>
</feature>
<dbReference type="EMBL" id="CP025958">
    <property type="protein sequence ID" value="AWM42058.1"/>
    <property type="molecule type" value="Genomic_DNA"/>
</dbReference>
<feature type="transmembrane region" description="Helical" evidence="1">
    <location>
        <begin position="945"/>
        <end position="962"/>
    </location>
</feature>
<feature type="transmembrane region" description="Helical" evidence="1">
    <location>
        <begin position="992"/>
        <end position="1009"/>
    </location>
</feature>
<keyword evidence="1" id="KW-1133">Transmembrane helix</keyword>
<keyword evidence="4" id="KW-1185">Reference proteome</keyword>
<feature type="transmembrane region" description="Helical" evidence="1">
    <location>
        <begin position="969"/>
        <end position="986"/>
    </location>
</feature>
<gene>
    <name evidence="3" type="ORF">C1280_37090</name>
</gene>
<keyword evidence="1" id="KW-0472">Membrane</keyword>
<evidence type="ECO:0000313" key="3">
    <source>
        <dbReference type="EMBL" id="AWM42058.1"/>
    </source>
</evidence>
<keyword evidence="1" id="KW-0812">Transmembrane</keyword>
<dbReference type="KEGG" id="gog:C1280_37090"/>
<feature type="signal peptide" evidence="2">
    <location>
        <begin position="1"/>
        <end position="21"/>
    </location>
</feature>
<evidence type="ECO:0000256" key="2">
    <source>
        <dbReference type="SAM" id="SignalP"/>
    </source>
</evidence>
<evidence type="ECO:0000313" key="4">
    <source>
        <dbReference type="Proteomes" id="UP000245802"/>
    </source>
</evidence>
<name>A0A2Z3H8L6_9BACT</name>
<keyword evidence="2" id="KW-0732">Signal</keyword>
<organism evidence="3 4">
    <name type="scientific">Gemmata obscuriglobus</name>
    <dbReference type="NCBI Taxonomy" id="114"/>
    <lineage>
        <taxon>Bacteria</taxon>
        <taxon>Pseudomonadati</taxon>
        <taxon>Planctomycetota</taxon>
        <taxon>Planctomycetia</taxon>
        <taxon>Gemmatales</taxon>
        <taxon>Gemmataceae</taxon>
        <taxon>Gemmata</taxon>
    </lineage>
</organism>
<dbReference type="RefSeq" id="WP_010036080.1">
    <property type="nucleotide sequence ID" value="NZ_CP025958.1"/>
</dbReference>
<dbReference type="Proteomes" id="UP000245802">
    <property type="component" value="Chromosome"/>
</dbReference>
<accession>A0A2Z3H8L6</accession>
<reference evidence="3 4" key="1">
    <citation type="submission" date="2018-01" db="EMBL/GenBank/DDBJ databases">
        <title>G. obscuriglobus.</title>
        <authorList>
            <person name="Franke J."/>
            <person name="Blomberg W."/>
            <person name="Selmecki A."/>
        </authorList>
    </citation>
    <scope>NUCLEOTIDE SEQUENCE [LARGE SCALE GENOMIC DNA]</scope>
    <source>
        <strain evidence="3 4">DSM 5831</strain>
    </source>
</reference>